<dbReference type="SUPFAM" id="SSF55729">
    <property type="entry name" value="Acyl-CoA N-acyltransferases (Nat)"/>
    <property type="match status" value="1"/>
</dbReference>
<proteinExistence type="predicted"/>
<comment type="caution">
    <text evidence="2">The sequence shown here is derived from an EMBL/GenBank/DDBJ whole genome shotgun (WGS) entry which is preliminary data.</text>
</comment>
<dbReference type="InterPro" id="IPR039143">
    <property type="entry name" value="GNPNAT1-like"/>
</dbReference>
<protein>
    <recommendedName>
        <fullName evidence="1">N-acetyltransferase domain-containing protein</fullName>
    </recommendedName>
</protein>
<dbReference type="Pfam" id="PF13673">
    <property type="entry name" value="Acetyltransf_10"/>
    <property type="match status" value="1"/>
</dbReference>
<dbReference type="InParanoid" id="A0A024FW90"/>
<evidence type="ECO:0000313" key="3">
    <source>
        <dbReference type="Proteomes" id="UP000053237"/>
    </source>
</evidence>
<dbReference type="EMBL" id="CAIX01000582">
    <property type="protein sequence ID" value="CCI11182.1"/>
    <property type="molecule type" value="Genomic_DNA"/>
</dbReference>
<dbReference type="Proteomes" id="UP000053237">
    <property type="component" value="Unassembled WGS sequence"/>
</dbReference>
<feature type="domain" description="N-acetyltransferase" evidence="1">
    <location>
        <begin position="6"/>
        <end position="152"/>
    </location>
</feature>
<dbReference type="GO" id="GO:0008080">
    <property type="term" value="F:N-acetyltransferase activity"/>
    <property type="evidence" value="ECO:0007669"/>
    <property type="project" value="TreeGrafter"/>
</dbReference>
<name>A0A024FW90_9STRA</name>
<dbReference type="GO" id="GO:0006048">
    <property type="term" value="P:UDP-N-acetylglucosamine biosynthetic process"/>
    <property type="evidence" value="ECO:0007669"/>
    <property type="project" value="UniProtKB-UniPathway"/>
</dbReference>
<dbReference type="InterPro" id="IPR016181">
    <property type="entry name" value="Acyl_CoA_acyltransferase"/>
</dbReference>
<dbReference type="PANTHER" id="PTHR13355:SF22">
    <property type="entry name" value="SLL0786 PROTEIN"/>
    <property type="match status" value="1"/>
</dbReference>
<dbReference type="AlphaFoldDB" id="A0A024FW90"/>
<evidence type="ECO:0000259" key="1">
    <source>
        <dbReference type="PROSITE" id="PS51186"/>
    </source>
</evidence>
<dbReference type="Gene3D" id="3.40.630.30">
    <property type="match status" value="1"/>
</dbReference>
<gene>
    <name evidence="2" type="ORF">BN9_125080</name>
</gene>
<accession>A0A024FW90</accession>
<dbReference type="STRING" id="65357.A0A024FW90"/>
<dbReference type="CDD" id="cd04301">
    <property type="entry name" value="NAT_SF"/>
    <property type="match status" value="1"/>
</dbReference>
<reference evidence="2 3" key="1">
    <citation type="submission" date="2012-05" db="EMBL/GenBank/DDBJ databases">
        <title>Recombination and specialization in a pathogen metapopulation.</title>
        <authorList>
            <person name="Gardiner A."/>
            <person name="Kemen E."/>
            <person name="Schultz-Larsen T."/>
            <person name="MacLean D."/>
            <person name="Van Oosterhout C."/>
            <person name="Jones J.D.G."/>
        </authorList>
    </citation>
    <scope>NUCLEOTIDE SEQUENCE [LARGE SCALE GENOMIC DNA]</scope>
    <source>
        <strain evidence="2 3">Ac Nc2</strain>
    </source>
</reference>
<dbReference type="InterPro" id="IPR000182">
    <property type="entry name" value="GNAT_dom"/>
</dbReference>
<keyword evidence="3" id="KW-1185">Reference proteome</keyword>
<dbReference type="OrthoDB" id="329272at2759"/>
<dbReference type="PANTHER" id="PTHR13355">
    <property type="entry name" value="GLUCOSAMINE 6-PHOSPHATE N-ACETYLTRANSFERASE"/>
    <property type="match status" value="1"/>
</dbReference>
<dbReference type="PROSITE" id="PS51186">
    <property type="entry name" value="GNAT"/>
    <property type="match status" value="1"/>
</dbReference>
<organism evidence="2 3">
    <name type="scientific">Albugo candida</name>
    <dbReference type="NCBI Taxonomy" id="65357"/>
    <lineage>
        <taxon>Eukaryota</taxon>
        <taxon>Sar</taxon>
        <taxon>Stramenopiles</taxon>
        <taxon>Oomycota</taxon>
        <taxon>Peronosporomycetes</taxon>
        <taxon>Albuginales</taxon>
        <taxon>Albuginaceae</taxon>
        <taxon>Albugo</taxon>
    </lineage>
</organism>
<evidence type="ECO:0000313" key="2">
    <source>
        <dbReference type="EMBL" id="CCI11182.1"/>
    </source>
</evidence>
<dbReference type="UniPathway" id="UPA00113">
    <property type="reaction ID" value="UER00529"/>
</dbReference>
<sequence length="152" mass="17672">MAGALRVIQANTKEEFRRVKALRFEVFVLEQNFSASSEIDEYDDSPKTKYFLGYLSDEPIATARCVLMRTHSKAHNVGKIGRFAVSHLHRGKGFGRQLLQEMEKILESEVDMLTLHSQYYAKEFYEKCGYICVGNIFKEEDADHIKMQKRLR</sequence>